<reference evidence="1" key="1">
    <citation type="submission" date="2015-01" db="EMBL/GenBank/DDBJ databases">
        <title>The Genome Sequence of Cladophialophora bantiana CBS 173.52.</title>
        <authorList>
            <consortium name="The Broad Institute Genomics Platform"/>
            <person name="Cuomo C."/>
            <person name="de Hoog S."/>
            <person name="Gorbushina A."/>
            <person name="Stielow B."/>
            <person name="Teixiera M."/>
            <person name="Abouelleil A."/>
            <person name="Chapman S.B."/>
            <person name="Priest M."/>
            <person name="Young S.K."/>
            <person name="Wortman J."/>
            <person name="Nusbaum C."/>
            <person name="Birren B."/>
        </authorList>
    </citation>
    <scope>NUCLEOTIDE SEQUENCE [LARGE SCALE GENOMIC DNA]</scope>
    <source>
        <strain evidence="1">CBS 173.52</strain>
    </source>
</reference>
<evidence type="ECO:0000313" key="1">
    <source>
        <dbReference type="EMBL" id="KIW95344.1"/>
    </source>
</evidence>
<gene>
    <name evidence="1" type="ORF">Z519_03928</name>
</gene>
<dbReference type="AlphaFoldDB" id="A0A0D2IEY6"/>
<sequence>MDAQLRVCIDMFLQEPDSLAFAQAALAPALQDTRTRKTYLTTISERCYSAFRATSISPYLRKAISLLQILVDTDLHSPPYSSRPTDLGGMLAQKFGLFEDSDDPMKSLSTSEMLPSCPTKKVIEPKPLLPSFSRSLTSCSSHTGTKSIERMSTEREFEQEHALKNMPGMSALASTAALRGGKGDEHALDILEAGRGITAGLIMDARSDLSELAAAYRDSL</sequence>
<dbReference type="RefSeq" id="XP_016622013.1">
    <property type="nucleotide sequence ID" value="XM_016761675.1"/>
</dbReference>
<evidence type="ECO:0000313" key="2">
    <source>
        <dbReference type="Proteomes" id="UP000053789"/>
    </source>
</evidence>
<keyword evidence="2" id="KW-1185">Reference proteome</keyword>
<proteinExistence type="predicted"/>
<organism evidence="1 2">
    <name type="scientific">Cladophialophora bantiana (strain ATCC 10958 / CBS 173.52 / CDC B-1940 / NIH 8579)</name>
    <name type="common">Xylohypha bantiana</name>
    <dbReference type="NCBI Taxonomy" id="1442370"/>
    <lineage>
        <taxon>Eukaryota</taxon>
        <taxon>Fungi</taxon>
        <taxon>Dikarya</taxon>
        <taxon>Ascomycota</taxon>
        <taxon>Pezizomycotina</taxon>
        <taxon>Eurotiomycetes</taxon>
        <taxon>Chaetothyriomycetidae</taxon>
        <taxon>Chaetothyriales</taxon>
        <taxon>Herpotrichiellaceae</taxon>
        <taxon>Cladophialophora</taxon>
    </lineage>
</organism>
<dbReference type="HOGENOM" id="CLU_1255853_0_0_1"/>
<protein>
    <submittedName>
        <fullName evidence="1">Uncharacterized protein</fullName>
    </submittedName>
</protein>
<dbReference type="GeneID" id="27696856"/>
<dbReference type="Proteomes" id="UP000053789">
    <property type="component" value="Unassembled WGS sequence"/>
</dbReference>
<dbReference type="OrthoDB" id="9991317at2759"/>
<accession>A0A0D2IEY6</accession>
<name>A0A0D2IEY6_CLAB1</name>
<dbReference type="VEuPathDB" id="FungiDB:Z519_03928"/>
<dbReference type="EMBL" id="KN846984">
    <property type="protein sequence ID" value="KIW95344.1"/>
    <property type="molecule type" value="Genomic_DNA"/>
</dbReference>